<feature type="domain" description="ABC transporter" evidence="4">
    <location>
        <begin position="2"/>
        <end position="216"/>
    </location>
</feature>
<protein>
    <submittedName>
        <fullName evidence="5">Sulfate transporter</fullName>
    </submittedName>
</protein>
<keyword evidence="2" id="KW-0547">Nucleotide-binding</keyword>
<dbReference type="InterPro" id="IPR027417">
    <property type="entry name" value="P-loop_NTPase"/>
</dbReference>
<evidence type="ECO:0000256" key="3">
    <source>
        <dbReference type="ARBA" id="ARBA00022840"/>
    </source>
</evidence>
<name>A0A0A0BNL3_9CELL</name>
<dbReference type="OrthoDB" id="6198786at2"/>
<accession>A0A0A0BNL3</accession>
<keyword evidence="1" id="KW-0813">Transport</keyword>
<dbReference type="PROSITE" id="PS00211">
    <property type="entry name" value="ABC_TRANSPORTER_1"/>
    <property type="match status" value="1"/>
</dbReference>
<dbReference type="SMART" id="SM00382">
    <property type="entry name" value="AAA"/>
    <property type="match status" value="1"/>
</dbReference>
<dbReference type="Pfam" id="PF00005">
    <property type="entry name" value="ABC_tran"/>
    <property type="match status" value="1"/>
</dbReference>
<evidence type="ECO:0000313" key="5">
    <source>
        <dbReference type="EMBL" id="KGM09222.1"/>
    </source>
</evidence>
<sequence>MIALRGVRVRYGAHVVLDGFDLELPDGSITALTGPNGSGKTTVARVLLGLVRPDRGVVVGTAGLRRAAVFQEDRLCTRLSAVDNVRLVLGSARDAAAGRAALDALAAVGLSGRDVVVPVRDLSGGQRRRVAIARALAVDADLVVLDEPFTGLDADVRPLLTERVRERCHGRTTLLVTHDPDDVARVGARPVALRSAAPVPVGVGTGRGGPAADVGS</sequence>
<dbReference type="InterPro" id="IPR050166">
    <property type="entry name" value="ABC_transporter_ATP-bind"/>
</dbReference>
<dbReference type="GO" id="GO:0005524">
    <property type="term" value="F:ATP binding"/>
    <property type="evidence" value="ECO:0007669"/>
    <property type="project" value="UniProtKB-KW"/>
</dbReference>
<dbReference type="Gene3D" id="3.40.50.300">
    <property type="entry name" value="P-loop containing nucleotide triphosphate hydrolases"/>
    <property type="match status" value="1"/>
</dbReference>
<evidence type="ECO:0000259" key="4">
    <source>
        <dbReference type="PROSITE" id="PS50893"/>
    </source>
</evidence>
<evidence type="ECO:0000256" key="2">
    <source>
        <dbReference type="ARBA" id="ARBA00022741"/>
    </source>
</evidence>
<dbReference type="PANTHER" id="PTHR42788:SF19">
    <property type="entry name" value="ALIPHATIC SULFONATES IMPORT ATP-BINDING PROTEIN SSUB 2"/>
    <property type="match status" value="1"/>
</dbReference>
<dbReference type="Proteomes" id="UP000029839">
    <property type="component" value="Unassembled WGS sequence"/>
</dbReference>
<dbReference type="RefSeq" id="WP_081978896.1">
    <property type="nucleotide sequence ID" value="NZ_AXCY01000113.1"/>
</dbReference>
<keyword evidence="6" id="KW-1185">Reference proteome</keyword>
<proteinExistence type="predicted"/>
<dbReference type="PANTHER" id="PTHR42788">
    <property type="entry name" value="TAURINE IMPORT ATP-BINDING PROTEIN-RELATED"/>
    <property type="match status" value="1"/>
</dbReference>
<dbReference type="SUPFAM" id="SSF52540">
    <property type="entry name" value="P-loop containing nucleoside triphosphate hydrolases"/>
    <property type="match status" value="1"/>
</dbReference>
<evidence type="ECO:0000256" key="1">
    <source>
        <dbReference type="ARBA" id="ARBA00022448"/>
    </source>
</evidence>
<reference evidence="5 6" key="2">
    <citation type="journal article" date="2015" name="Stand. Genomic Sci.">
        <title>Draft genome sequence of Cellulomonas carbonis T26(T) and comparative analysis of six Cellulomonas genomes.</title>
        <authorList>
            <person name="Zhuang W."/>
            <person name="Zhang S."/>
            <person name="Xia X."/>
            <person name="Wang G."/>
        </authorList>
    </citation>
    <scope>NUCLEOTIDE SEQUENCE [LARGE SCALE GENOMIC DNA]</scope>
    <source>
        <strain evidence="5 6">T26</strain>
    </source>
</reference>
<dbReference type="InterPro" id="IPR003593">
    <property type="entry name" value="AAA+_ATPase"/>
</dbReference>
<reference evidence="5 6" key="1">
    <citation type="submission" date="2013-08" db="EMBL/GenBank/DDBJ databases">
        <title>Genome sequencing of Cellulomonas carbonis T26.</title>
        <authorList>
            <person name="Chen F."/>
            <person name="Li Y."/>
            <person name="Wang G."/>
        </authorList>
    </citation>
    <scope>NUCLEOTIDE SEQUENCE [LARGE SCALE GENOMIC DNA]</scope>
    <source>
        <strain evidence="5 6">T26</strain>
    </source>
</reference>
<dbReference type="GO" id="GO:0016887">
    <property type="term" value="F:ATP hydrolysis activity"/>
    <property type="evidence" value="ECO:0007669"/>
    <property type="project" value="InterPro"/>
</dbReference>
<dbReference type="EMBL" id="AXCY01000113">
    <property type="protein sequence ID" value="KGM09222.1"/>
    <property type="molecule type" value="Genomic_DNA"/>
</dbReference>
<keyword evidence="3" id="KW-0067">ATP-binding</keyword>
<dbReference type="InterPro" id="IPR003439">
    <property type="entry name" value="ABC_transporter-like_ATP-bd"/>
</dbReference>
<dbReference type="InterPro" id="IPR017871">
    <property type="entry name" value="ABC_transporter-like_CS"/>
</dbReference>
<gene>
    <name evidence="5" type="ORF">N868_03760</name>
</gene>
<comment type="caution">
    <text evidence="5">The sequence shown here is derived from an EMBL/GenBank/DDBJ whole genome shotgun (WGS) entry which is preliminary data.</text>
</comment>
<dbReference type="PROSITE" id="PS50893">
    <property type="entry name" value="ABC_TRANSPORTER_2"/>
    <property type="match status" value="1"/>
</dbReference>
<dbReference type="AlphaFoldDB" id="A0A0A0BNL3"/>
<organism evidence="5 6">
    <name type="scientific">Cellulomonas carbonis T26</name>
    <dbReference type="NCBI Taxonomy" id="947969"/>
    <lineage>
        <taxon>Bacteria</taxon>
        <taxon>Bacillati</taxon>
        <taxon>Actinomycetota</taxon>
        <taxon>Actinomycetes</taxon>
        <taxon>Micrococcales</taxon>
        <taxon>Cellulomonadaceae</taxon>
        <taxon>Cellulomonas</taxon>
    </lineage>
</organism>
<evidence type="ECO:0000313" key="6">
    <source>
        <dbReference type="Proteomes" id="UP000029839"/>
    </source>
</evidence>